<dbReference type="InterPro" id="IPR003488">
    <property type="entry name" value="DprA"/>
</dbReference>
<dbReference type="Proteomes" id="UP001595617">
    <property type="component" value="Unassembled WGS sequence"/>
</dbReference>
<accession>A0ABV7ZV22</accession>
<dbReference type="InterPro" id="IPR041614">
    <property type="entry name" value="DprA_WH"/>
</dbReference>
<dbReference type="PANTHER" id="PTHR43022:SF1">
    <property type="entry name" value="PROTEIN SMF"/>
    <property type="match status" value="1"/>
</dbReference>
<dbReference type="RefSeq" id="WP_380692808.1">
    <property type="nucleotide sequence ID" value="NZ_JBHRYR010000002.1"/>
</dbReference>
<name>A0ABV7ZV22_9GAMM</name>
<reference evidence="5" key="1">
    <citation type="journal article" date="2019" name="Int. J. Syst. Evol. Microbiol.">
        <title>The Global Catalogue of Microorganisms (GCM) 10K type strain sequencing project: providing services to taxonomists for standard genome sequencing and annotation.</title>
        <authorList>
            <consortium name="The Broad Institute Genomics Platform"/>
            <consortium name="The Broad Institute Genome Sequencing Center for Infectious Disease"/>
            <person name="Wu L."/>
            <person name="Ma J."/>
        </authorList>
    </citation>
    <scope>NUCLEOTIDE SEQUENCE [LARGE SCALE GENOMIC DNA]</scope>
    <source>
        <strain evidence="5">IBRC 10765</strain>
    </source>
</reference>
<dbReference type="Pfam" id="PF17782">
    <property type="entry name" value="WHD_DprA"/>
    <property type="match status" value="1"/>
</dbReference>
<keyword evidence="5" id="KW-1185">Reference proteome</keyword>
<dbReference type="Gene3D" id="3.40.50.450">
    <property type="match status" value="1"/>
</dbReference>
<gene>
    <name evidence="4" type="primary">dprA</name>
    <name evidence="4" type="ORF">ACFOOG_02080</name>
</gene>
<sequence length="365" mass="39477">MLEQQTLQWLILHLVPGIGGRRLTQFLSAFGSPNCLANLQPDALALLRWPTDVQQRLLAAVRDPWGELPELKRIMNWQAMPNHHLLTPSHPLYPWQLTQTLHDFPSVLYVQGDPGVLAMPQLAVVGSRRPGAPAKQLTEDWCQFLAAQGVVITSGLAAGIDITAHRAALAVNGRTVAVMGSGFERIYPPAHARYLEAMAERGAVVTEHCPSTPPAPGNFPRRNRIVAALAQAILVVEAAPKSGSLITARLGADYGREVMAVPGHPYYPGAQGCNQLIRDGAELVQQVQDVAEHFGLQDGPLETDARALDSLQEQLLHLIGTEPTALETLASTLDCAPNALYESLLDMELSGLIQPQGGSYVRLVP</sequence>
<dbReference type="NCBIfam" id="TIGR00732">
    <property type="entry name" value="dprA"/>
    <property type="match status" value="1"/>
</dbReference>
<evidence type="ECO:0000313" key="4">
    <source>
        <dbReference type="EMBL" id="MFC3851608.1"/>
    </source>
</evidence>
<dbReference type="Gene3D" id="1.10.10.10">
    <property type="entry name" value="Winged helix-like DNA-binding domain superfamily/Winged helix DNA-binding domain"/>
    <property type="match status" value="1"/>
</dbReference>
<evidence type="ECO:0000259" key="3">
    <source>
        <dbReference type="Pfam" id="PF17782"/>
    </source>
</evidence>
<dbReference type="Pfam" id="PF02481">
    <property type="entry name" value="DNA_processg_A"/>
    <property type="match status" value="1"/>
</dbReference>
<dbReference type="SUPFAM" id="SSF102405">
    <property type="entry name" value="MCP/YpsA-like"/>
    <property type="match status" value="1"/>
</dbReference>
<protein>
    <submittedName>
        <fullName evidence="4">DNA-processing protein DprA</fullName>
    </submittedName>
</protein>
<dbReference type="PANTHER" id="PTHR43022">
    <property type="entry name" value="PROTEIN SMF"/>
    <property type="match status" value="1"/>
</dbReference>
<dbReference type="EMBL" id="JBHRYR010000002">
    <property type="protein sequence ID" value="MFC3851608.1"/>
    <property type="molecule type" value="Genomic_DNA"/>
</dbReference>
<comment type="similarity">
    <text evidence="1">Belongs to the DprA/Smf family.</text>
</comment>
<evidence type="ECO:0000256" key="1">
    <source>
        <dbReference type="ARBA" id="ARBA00006525"/>
    </source>
</evidence>
<comment type="caution">
    <text evidence="4">The sequence shown here is derived from an EMBL/GenBank/DDBJ whole genome shotgun (WGS) entry which is preliminary data.</text>
</comment>
<dbReference type="InterPro" id="IPR057666">
    <property type="entry name" value="DrpA_SLOG"/>
</dbReference>
<organism evidence="4 5">
    <name type="scientific">Saccharospirillum mangrovi</name>
    <dbReference type="NCBI Taxonomy" id="2161747"/>
    <lineage>
        <taxon>Bacteria</taxon>
        <taxon>Pseudomonadati</taxon>
        <taxon>Pseudomonadota</taxon>
        <taxon>Gammaproteobacteria</taxon>
        <taxon>Oceanospirillales</taxon>
        <taxon>Saccharospirillaceae</taxon>
        <taxon>Saccharospirillum</taxon>
    </lineage>
</organism>
<evidence type="ECO:0000313" key="5">
    <source>
        <dbReference type="Proteomes" id="UP001595617"/>
    </source>
</evidence>
<feature type="domain" description="DprA winged helix" evidence="3">
    <location>
        <begin position="302"/>
        <end position="358"/>
    </location>
</feature>
<evidence type="ECO:0000259" key="2">
    <source>
        <dbReference type="Pfam" id="PF02481"/>
    </source>
</evidence>
<proteinExistence type="inferred from homology"/>
<dbReference type="InterPro" id="IPR036388">
    <property type="entry name" value="WH-like_DNA-bd_sf"/>
</dbReference>
<feature type="domain" description="Smf/DprA SLOG" evidence="2">
    <location>
        <begin position="85"/>
        <end position="294"/>
    </location>
</feature>